<gene>
    <name evidence="2" type="ORF">EUX98_g5119</name>
</gene>
<evidence type="ECO:0000313" key="2">
    <source>
        <dbReference type="EMBL" id="THH29059.1"/>
    </source>
</evidence>
<comment type="caution">
    <text evidence="2">The sequence shown here is derived from an EMBL/GenBank/DDBJ whole genome shotgun (WGS) entry which is preliminary data.</text>
</comment>
<sequence>MSALAVATVCLQNPQIPKEQPSGYLLFDLTFFVRELETDSAPVTSTGLVRFYNTAVIDVSPTMSLYCMCVFSMAALDKDVVSGLLPNVDLSQYNFMGDINYIVPLPGVDILPCNSPPYFILSGEASQVNEATASWEMRPSFYAMGSKNALLLVKASIPDEGRWAPRRSSNAPPPPKKPVPGEKSVHTAVGRLVDIATNGPENLLSHLRVHVDSVTFHNARSQAPALGRSTSDHTT</sequence>
<dbReference type="OrthoDB" id="2753367at2759"/>
<accession>A0A4S4MSI0</accession>
<dbReference type="EMBL" id="SGPM01000142">
    <property type="protein sequence ID" value="THH29059.1"/>
    <property type="molecule type" value="Genomic_DNA"/>
</dbReference>
<organism evidence="2 3">
    <name type="scientific">Antrodiella citrinella</name>
    <dbReference type="NCBI Taxonomy" id="2447956"/>
    <lineage>
        <taxon>Eukaryota</taxon>
        <taxon>Fungi</taxon>
        <taxon>Dikarya</taxon>
        <taxon>Basidiomycota</taxon>
        <taxon>Agaricomycotina</taxon>
        <taxon>Agaricomycetes</taxon>
        <taxon>Polyporales</taxon>
        <taxon>Steccherinaceae</taxon>
        <taxon>Antrodiella</taxon>
    </lineage>
</organism>
<evidence type="ECO:0000256" key="1">
    <source>
        <dbReference type="SAM" id="MobiDB-lite"/>
    </source>
</evidence>
<dbReference type="AlphaFoldDB" id="A0A4S4MSI0"/>
<proteinExistence type="predicted"/>
<keyword evidence="3" id="KW-1185">Reference proteome</keyword>
<feature type="region of interest" description="Disordered" evidence="1">
    <location>
        <begin position="162"/>
        <end position="184"/>
    </location>
</feature>
<dbReference type="Proteomes" id="UP000308730">
    <property type="component" value="Unassembled WGS sequence"/>
</dbReference>
<feature type="non-terminal residue" evidence="2">
    <location>
        <position position="235"/>
    </location>
</feature>
<protein>
    <submittedName>
        <fullName evidence="2">Uncharacterized protein</fullName>
    </submittedName>
</protein>
<name>A0A4S4MSI0_9APHY</name>
<reference evidence="2 3" key="1">
    <citation type="submission" date="2019-02" db="EMBL/GenBank/DDBJ databases">
        <title>Genome sequencing of the rare red list fungi Antrodiella citrinella (Flaviporus citrinellus).</title>
        <authorList>
            <person name="Buettner E."/>
            <person name="Kellner H."/>
        </authorList>
    </citation>
    <scope>NUCLEOTIDE SEQUENCE [LARGE SCALE GENOMIC DNA]</scope>
    <source>
        <strain evidence="2 3">DSM 108506</strain>
    </source>
</reference>
<evidence type="ECO:0000313" key="3">
    <source>
        <dbReference type="Proteomes" id="UP000308730"/>
    </source>
</evidence>